<dbReference type="Proteomes" id="UP000585474">
    <property type="component" value="Unassembled WGS sequence"/>
</dbReference>
<reference evidence="1 2" key="1">
    <citation type="submission" date="2019-07" db="EMBL/GenBank/DDBJ databases">
        <title>De Novo Assembly of kiwifruit Actinidia rufa.</title>
        <authorList>
            <person name="Sugita-Konishi S."/>
            <person name="Sato K."/>
            <person name="Mori E."/>
            <person name="Abe Y."/>
            <person name="Kisaki G."/>
            <person name="Hamano K."/>
            <person name="Suezawa K."/>
            <person name="Otani M."/>
            <person name="Fukuda T."/>
            <person name="Manabe T."/>
            <person name="Gomi K."/>
            <person name="Tabuchi M."/>
            <person name="Akimitsu K."/>
            <person name="Kataoka I."/>
        </authorList>
    </citation>
    <scope>NUCLEOTIDE SEQUENCE [LARGE SCALE GENOMIC DNA]</scope>
    <source>
        <strain evidence="2">cv. Fuchu</strain>
    </source>
</reference>
<dbReference type="AlphaFoldDB" id="A0A7J0GLC6"/>
<proteinExistence type="predicted"/>
<gene>
    <name evidence="1" type="ORF">Acr_22g0009360</name>
</gene>
<evidence type="ECO:0000313" key="1">
    <source>
        <dbReference type="EMBL" id="GFZ11538.1"/>
    </source>
</evidence>
<protein>
    <submittedName>
        <fullName evidence="1">Uncharacterized protein</fullName>
    </submittedName>
</protein>
<comment type="caution">
    <text evidence="1">The sequence shown here is derived from an EMBL/GenBank/DDBJ whole genome shotgun (WGS) entry which is preliminary data.</text>
</comment>
<organism evidence="1 2">
    <name type="scientific">Actinidia rufa</name>
    <dbReference type="NCBI Taxonomy" id="165716"/>
    <lineage>
        <taxon>Eukaryota</taxon>
        <taxon>Viridiplantae</taxon>
        <taxon>Streptophyta</taxon>
        <taxon>Embryophyta</taxon>
        <taxon>Tracheophyta</taxon>
        <taxon>Spermatophyta</taxon>
        <taxon>Magnoliopsida</taxon>
        <taxon>eudicotyledons</taxon>
        <taxon>Gunneridae</taxon>
        <taxon>Pentapetalae</taxon>
        <taxon>asterids</taxon>
        <taxon>Ericales</taxon>
        <taxon>Actinidiaceae</taxon>
        <taxon>Actinidia</taxon>
    </lineage>
</organism>
<accession>A0A7J0GLC6</accession>
<dbReference type="EMBL" id="BJWL01000022">
    <property type="protein sequence ID" value="GFZ11538.1"/>
    <property type="molecule type" value="Genomic_DNA"/>
</dbReference>
<dbReference type="OrthoDB" id="913780at2759"/>
<sequence>MTGVATCHGHDHRRLQTRSGPWEGNIGQSFYRTTKVRVWQGPLSHGIWFTHLLPQADSNTRPQGKERNAPNVRILNGVQADDSVRAPTNPLFIGVGFEDVNLIVANYIGETNKELGLAAASQNA</sequence>
<name>A0A7J0GLC6_9ERIC</name>
<evidence type="ECO:0000313" key="2">
    <source>
        <dbReference type="Proteomes" id="UP000585474"/>
    </source>
</evidence>
<keyword evidence="2" id="KW-1185">Reference proteome</keyword>